<evidence type="ECO:0000313" key="5">
    <source>
        <dbReference type="Proteomes" id="UP000032722"/>
    </source>
</evidence>
<keyword evidence="1" id="KW-0175">Coiled coil</keyword>
<organism evidence="5">
    <name type="scientific">Mycoplasmopsis gallinacea</name>
    <dbReference type="NCBI Taxonomy" id="29556"/>
    <lineage>
        <taxon>Bacteria</taxon>
        <taxon>Bacillati</taxon>
        <taxon>Mycoplasmatota</taxon>
        <taxon>Mycoplasmoidales</taxon>
        <taxon>Metamycoplasmataceae</taxon>
        <taxon>Mycoplasmopsis</taxon>
    </lineage>
</organism>
<keyword evidence="3" id="KW-0812">Transmembrane</keyword>
<sequence length="707" mass="79081">MAKRQKSFFERLAEKNSNHDSKKQISTSQKRRNKGTIAALAVLGVGVVTAIVVPLAVNVTSVTYNQALAGNTSVATFNGNKTANLTVDQTMTLLNDKKVTTAEELENLYKQAIYYWYEKEAAASVQYQELYNASLPSGKSANTRIALKSISEIRNTKQKIISDLISNFKKVYGYENWNSQFIKTIQTDNYGKSNTETEAVEYLTFKEIEDIAKNSFKVAVTTLDKSEVQRIANKTVYAKDASGNQIKDANGQAKVLVQKGDNPFPWLKENTNYFVGENGKVTTFLTKSFIESRTSADAYLEEFFNNNTLVINTEVLLPGVYNSNLELPWTFSDEAKTQLINLNKVAIIDSSDNANGFEIVNNLDVLKGFKKAEQYLANSLEAGKKAKTQYETFLKALTLSSKDNLGTNGIQSYSSIISSDVKTALAMISDQVFEKDTNKVPSVSLANLYKLPTVNEEINQKIAKLIEEAKTITDKNQAASKIELINREIESYIKNLSAAQWNEYILSTFNKTFNIELNAQNFQSFVYRVDEFADAELVLTDKGIKLVRTTTIDSLDNLKYYVHEDLKNIANGNKSYFDIVSKLTSTQNKNQIIAATLKEADFIERLKKEKNPYSSTSNANYTQDDIAELQNKNNSILLVDKNKNFINSLVETSKFISTSLANQSNYNFVVKDGIIKIAYNLSDSNYSELSAIDTISSVIKSKMKVGN</sequence>
<gene>
    <name evidence="4" type="ORF">VO56_02945</name>
</gene>
<feature type="coiled-coil region" evidence="1">
    <location>
        <begin position="455"/>
        <end position="495"/>
    </location>
</feature>
<evidence type="ECO:0000256" key="3">
    <source>
        <dbReference type="SAM" id="Phobius"/>
    </source>
</evidence>
<name>A0A0D5ZJT5_9BACT</name>
<accession>A0A0D5ZJT5</accession>
<dbReference type="PATRIC" id="fig|29556.3.peg.583"/>
<reference evidence="4 5" key="1">
    <citation type="journal article" date="2015" name="Genome Announc.">
        <title>Complete Genome Sequence of Mycoplasma meleagridis, a Possible Emerging Pathogen in Chickens.</title>
        <authorList>
            <person name="Abolnik C."/>
        </authorList>
    </citation>
    <scope>NUCLEOTIDE SEQUENCE [LARGE SCALE GENOMIC DNA]</scope>
    <source>
        <strain evidence="4 5">B2096 8B</strain>
    </source>
</reference>
<keyword evidence="3" id="KW-0472">Membrane</keyword>
<dbReference type="AlphaFoldDB" id="A0A0D5ZJT5"/>
<keyword evidence="3" id="KW-1133">Transmembrane helix</keyword>
<dbReference type="EMBL" id="CP011021">
    <property type="protein sequence ID" value="AKA50178.1"/>
    <property type="molecule type" value="Genomic_DNA"/>
</dbReference>
<evidence type="ECO:0000256" key="2">
    <source>
        <dbReference type="SAM" id="MobiDB-lite"/>
    </source>
</evidence>
<evidence type="ECO:0008006" key="6">
    <source>
        <dbReference type="Google" id="ProtNLM"/>
    </source>
</evidence>
<evidence type="ECO:0000313" key="4">
    <source>
        <dbReference type="EMBL" id="AKA50178.1"/>
    </source>
</evidence>
<dbReference type="HOGENOM" id="CLU_390201_0_0_14"/>
<dbReference type="KEGG" id="mgb:VO56_02945"/>
<dbReference type="NCBIfam" id="NF045833">
    <property type="entry name" value="P80_membrane"/>
    <property type="match status" value="1"/>
</dbReference>
<proteinExistence type="predicted"/>
<feature type="region of interest" description="Disordered" evidence="2">
    <location>
        <begin position="1"/>
        <end position="30"/>
    </location>
</feature>
<dbReference type="Proteomes" id="UP000032722">
    <property type="component" value="Chromosome"/>
</dbReference>
<protein>
    <recommendedName>
        <fullName evidence="6">Membrane protein P80</fullName>
    </recommendedName>
</protein>
<feature type="compositionally biased region" description="Basic and acidic residues" evidence="2">
    <location>
        <begin position="7"/>
        <end position="23"/>
    </location>
</feature>
<feature type="transmembrane region" description="Helical" evidence="3">
    <location>
        <begin position="37"/>
        <end position="57"/>
    </location>
</feature>
<evidence type="ECO:0000256" key="1">
    <source>
        <dbReference type="SAM" id="Coils"/>
    </source>
</evidence>